<dbReference type="EMBL" id="JAKLMC020000073">
    <property type="protein sequence ID" value="KAK5947752.1"/>
    <property type="molecule type" value="Genomic_DNA"/>
</dbReference>
<feature type="coiled-coil region" evidence="1">
    <location>
        <begin position="34"/>
        <end position="61"/>
    </location>
</feature>
<protein>
    <submittedName>
        <fullName evidence="2">Uncharacterized protein</fullName>
    </submittedName>
</protein>
<evidence type="ECO:0000313" key="2">
    <source>
        <dbReference type="EMBL" id="KAK5947752.1"/>
    </source>
</evidence>
<organism evidence="2 3">
    <name type="scientific">Knufia fluminis</name>
    <dbReference type="NCBI Taxonomy" id="191047"/>
    <lineage>
        <taxon>Eukaryota</taxon>
        <taxon>Fungi</taxon>
        <taxon>Dikarya</taxon>
        <taxon>Ascomycota</taxon>
        <taxon>Pezizomycotina</taxon>
        <taxon>Eurotiomycetes</taxon>
        <taxon>Chaetothyriomycetidae</taxon>
        <taxon>Chaetothyriales</taxon>
        <taxon>Trichomeriaceae</taxon>
        <taxon>Knufia</taxon>
    </lineage>
</organism>
<comment type="caution">
    <text evidence="2">The sequence shown here is derived from an EMBL/GenBank/DDBJ whole genome shotgun (WGS) entry which is preliminary data.</text>
</comment>
<keyword evidence="3" id="KW-1185">Reference proteome</keyword>
<evidence type="ECO:0000313" key="3">
    <source>
        <dbReference type="Proteomes" id="UP001316803"/>
    </source>
</evidence>
<evidence type="ECO:0000256" key="1">
    <source>
        <dbReference type="SAM" id="Coils"/>
    </source>
</evidence>
<dbReference type="Proteomes" id="UP001316803">
    <property type="component" value="Unassembled WGS sequence"/>
</dbReference>
<reference evidence="2 3" key="1">
    <citation type="submission" date="2022-12" db="EMBL/GenBank/DDBJ databases">
        <title>Genomic features and morphological characterization of a novel Knufia sp. strain isolated from spacecraft assembly facility.</title>
        <authorList>
            <person name="Teixeira M."/>
            <person name="Chander A.M."/>
            <person name="Stajich J.E."/>
            <person name="Venkateswaran K."/>
        </authorList>
    </citation>
    <scope>NUCLEOTIDE SEQUENCE [LARGE SCALE GENOMIC DNA]</scope>
    <source>
        <strain evidence="2 3">FJI-L2-BK-P2</strain>
    </source>
</reference>
<proteinExistence type="predicted"/>
<gene>
    <name evidence="2" type="ORF">OHC33_011227</name>
</gene>
<accession>A0AAN8IH63</accession>
<feature type="non-terminal residue" evidence="2">
    <location>
        <position position="1"/>
    </location>
</feature>
<sequence length="196" mass="21876">QAPSLAAAAVHSVKATDELLVTRRERRKTSWATLKKHQRKVQSMQDAIESERQRNTELLQALNDKDVAGPQPPEAVTTQLIRLFNITSELSTVQQRTDENVQDESRSCGHRAAGVVGLTACNVLLCQACHDETLSCRMLVNWHVRECAYCRRICALLPLPKQVTHPGGQEIARIRETADLIRQGLYRLIQGSSASK</sequence>
<dbReference type="AlphaFoldDB" id="A0AAN8IH63"/>
<name>A0AAN8IH63_9EURO</name>
<keyword evidence="1" id="KW-0175">Coiled coil</keyword>